<comment type="caution">
    <text evidence="1">The sequence shown here is derived from an EMBL/GenBank/DDBJ whole genome shotgun (WGS) entry which is preliminary data.</text>
</comment>
<dbReference type="Proteomes" id="UP001620626">
    <property type="component" value="Unassembled WGS sequence"/>
</dbReference>
<gene>
    <name evidence="1" type="ORF">niasHT_035586</name>
</gene>
<organism evidence="1 2">
    <name type="scientific">Heterodera trifolii</name>
    <dbReference type="NCBI Taxonomy" id="157864"/>
    <lineage>
        <taxon>Eukaryota</taxon>
        <taxon>Metazoa</taxon>
        <taxon>Ecdysozoa</taxon>
        <taxon>Nematoda</taxon>
        <taxon>Chromadorea</taxon>
        <taxon>Rhabditida</taxon>
        <taxon>Tylenchina</taxon>
        <taxon>Tylenchomorpha</taxon>
        <taxon>Tylenchoidea</taxon>
        <taxon>Heteroderidae</taxon>
        <taxon>Heteroderinae</taxon>
        <taxon>Heterodera</taxon>
    </lineage>
</organism>
<sequence length="168" mass="19256">MHYNSLLAFASVSVGYKENSWVRCVFHAEWVVRVRSDQFDVSRTNGTKFRHNCLYQSKLAGLGWARCRTTTFGLQSLLEAKMAPAGIRDPNVHPRQKTNLPTEGHFICCMYRIGFAHQWKKEFGSQQDKNMFDIDWQSGTLSLTKNVSSHLDHPLVDVSQKIVLDYAC</sequence>
<evidence type="ECO:0000313" key="2">
    <source>
        <dbReference type="Proteomes" id="UP001620626"/>
    </source>
</evidence>
<keyword evidence="2" id="KW-1185">Reference proteome</keyword>
<proteinExistence type="predicted"/>
<name>A0ABD2IEY4_9BILA</name>
<evidence type="ECO:0000313" key="1">
    <source>
        <dbReference type="EMBL" id="KAL3076547.1"/>
    </source>
</evidence>
<dbReference type="AlphaFoldDB" id="A0ABD2IEY4"/>
<protein>
    <submittedName>
        <fullName evidence="1">Uncharacterized protein</fullName>
    </submittedName>
</protein>
<reference evidence="1 2" key="1">
    <citation type="submission" date="2024-10" db="EMBL/GenBank/DDBJ databases">
        <authorList>
            <person name="Kim D."/>
        </authorList>
    </citation>
    <scope>NUCLEOTIDE SEQUENCE [LARGE SCALE GENOMIC DNA]</scope>
    <source>
        <strain evidence="1">BH-2024</strain>
    </source>
</reference>
<dbReference type="EMBL" id="JBICBT010001251">
    <property type="protein sequence ID" value="KAL3076547.1"/>
    <property type="molecule type" value="Genomic_DNA"/>
</dbReference>
<accession>A0ABD2IEY4</accession>